<evidence type="ECO:0000256" key="5">
    <source>
        <dbReference type="SAM" id="Phobius"/>
    </source>
</evidence>
<dbReference type="PANTHER" id="PTHR10846:SF8">
    <property type="entry name" value="INNER MEMBRANE PROTEIN YRBG"/>
    <property type="match status" value="1"/>
</dbReference>
<dbReference type="Pfam" id="PF01699">
    <property type="entry name" value="Na_Ca_ex"/>
    <property type="match status" value="2"/>
</dbReference>
<dbReference type="RefSeq" id="WP_177720259.1">
    <property type="nucleotide sequence ID" value="NZ_JACRSQ010000027.1"/>
</dbReference>
<dbReference type="GO" id="GO:0008273">
    <property type="term" value="F:calcium, potassium:sodium antiporter activity"/>
    <property type="evidence" value="ECO:0007669"/>
    <property type="project" value="TreeGrafter"/>
</dbReference>
<sequence>MTLPILLFFLGLIVLVKCGDVFVNSSIALARRFHLSELFIGTTIVSIGTTLPEVTVSITAALSGQSQLAYGNAVGSVICNTALIAGLSLAIRPLPISKFSFVNIVIAFFLAAGFCIFISYSQGGFPRGAGLLLVLGFCLYTFVSIRKQKGEPPEAESGVSGSFLFHLVYLVIGAAGLYLGSHLMVDNAQILALALGVSTKVIGLSIVALGTSLPELTTAVIALVKGHSQLSIGNILGANFFNLTLVLGGAALVAPAPLPASSNPLELTLMLVVMGILTIPPLLKGRTYSWQGILLLLLYIGYLIILF</sequence>
<evidence type="ECO:0000313" key="8">
    <source>
        <dbReference type="Proteomes" id="UP000657006"/>
    </source>
</evidence>
<evidence type="ECO:0000313" key="7">
    <source>
        <dbReference type="EMBL" id="MBC8544647.1"/>
    </source>
</evidence>
<comment type="subcellular location">
    <subcellularLocation>
        <location evidence="1">Membrane</location>
        <topology evidence="1">Multi-pass membrane protein</topology>
    </subcellularLocation>
</comment>
<evidence type="ECO:0000256" key="4">
    <source>
        <dbReference type="ARBA" id="ARBA00023136"/>
    </source>
</evidence>
<keyword evidence="3 5" id="KW-1133">Transmembrane helix</keyword>
<dbReference type="Gene3D" id="1.20.1420.30">
    <property type="entry name" value="NCX, central ion-binding region"/>
    <property type="match status" value="1"/>
</dbReference>
<dbReference type="Proteomes" id="UP000657006">
    <property type="component" value="Unassembled WGS sequence"/>
</dbReference>
<keyword evidence="4 5" id="KW-0472">Membrane</keyword>
<feature type="transmembrane region" description="Helical" evidence="5">
    <location>
        <begin position="163"/>
        <end position="181"/>
    </location>
</feature>
<dbReference type="EMBL" id="JACRSQ010000027">
    <property type="protein sequence ID" value="MBC8544647.1"/>
    <property type="molecule type" value="Genomic_DNA"/>
</dbReference>
<feature type="transmembrane region" description="Helical" evidence="5">
    <location>
        <begin position="288"/>
        <end position="305"/>
    </location>
</feature>
<accession>A0A926DVK4</accession>
<keyword evidence="8" id="KW-1185">Reference proteome</keyword>
<dbReference type="GO" id="GO:0005886">
    <property type="term" value="C:plasma membrane"/>
    <property type="evidence" value="ECO:0007669"/>
    <property type="project" value="TreeGrafter"/>
</dbReference>
<feature type="domain" description="Sodium/calcium exchanger membrane region" evidence="6">
    <location>
        <begin position="166"/>
        <end position="306"/>
    </location>
</feature>
<dbReference type="AlphaFoldDB" id="A0A926DVK4"/>
<comment type="caution">
    <text evidence="7">The sequence shown here is derived from an EMBL/GenBank/DDBJ whole genome shotgun (WGS) entry which is preliminary data.</text>
</comment>
<evidence type="ECO:0000256" key="2">
    <source>
        <dbReference type="ARBA" id="ARBA00022692"/>
    </source>
</evidence>
<feature type="transmembrane region" description="Helical" evidence="5">
    <location>
        <begin position="69"/>
        <end position="89"/>
    </location>
</feature>
<keyword evidence="2 5" id="KW-0812">Transmembrane</keyword>
<feature type="transmembrane region" description="Helical" evidence="5">
    <location>
        <begin position="236"/>
        <end position="258"/>
    </location>
</feature>
<gene>
    <name evidence="7" type="ORF">H8730_13955</name>
</gene>
<dbReference type="GO" id="GO:0005262">
    <property type="term" value="F:calcium channel activity"/>
    <property type="evidence" value="ECO:0007669"/>
    <property type="project" value="TreeGrafter"/>
</dbReference>
<dbReference type="InterPro" id="IPR044880">
    <property type="entry name" value="NCX_ion-bd_dom_sf"/>
</dbReference>
<reference evidence="7" key="1">
    <citation type="submission" date="2020-08" db="EMBL/GenBank/DDBJ databases">
        <title>Genome public.</title>
        <authorList>
            <person name="Liu C."/>
            <person name="Sun Q."/>
        </authorList>
    </citation>
    <scope>NUCLEOTIDE SEQUENCE</scope>
    <source>
        <strain evidence="7">NSJ-32</strain>
    </source>
</reference>
<dbReference type="InterPro" id="IPR004481">
    <property type="entry name" value="K/Na/Ca-exchanger"/>
</dbReference>
<feature type="domain" description="Sodium/calcium exchanger membrane region" evidence="6">
    <location>
        <begin position="5"/>
        <end position="145"/>
    </location>
</feature>
<dbReference type="InterPro" id="IPR004837">
    <property type="entry name" value="NaCa_Exmemb"/>
</dbReference>
<evidence type="ECO:0000256" key="1">
    <source>
        <dbReference type="ARBA" id="ARBA00004141"/>
    </source>
</evidence>
<proteinExistence type="predicted"/>
<organism evidence="7 8">
    <name type="scientific">Bianquea renquensis</name>
    <dbReference type="NCBI Taxonomy" id="2763661"/>
    <lineage>
        <taxon>Bacteria</taxon>
        <taxon>Bacillati</taxon>
        <taxon>Bacillota</taxon>
        <taxon>Clostridia</taxon>
        <taxon>Eubacteriales</taxon>
        <taxon>Bianqueaceae</taxon>
        <taxon>Bianquea</taxon>
    </lineage>
</organism>
<feature type="transmembrane region" description="Helical" evidence="5">
    <location>
        <begin position="101"/>
        <end position="119"/>
    </location>
</feature>
<feature type="transmembrane region" description="Helical" evidence="5">
    <location>
        <begin position="125"/>
        <end position="143"/>
    </location>
</feature>
<evidence type="ECO:0000256" key="3">
    <source>
        <dbReference type="ARBA" id="ARBA00022989"/>
    </source>
</evidence>
<name>A0A926DVK4_9FIRM</name>
<feature type="transmembrane region" description="Helical" evidence="5">
    <location>
        <begin position="201"/>
        <end position="224"/>
    </location>
</feature>
<dbReference type="GO" id="GO:0006874">
    <property type="term" value="P:intracellular calcium ion homeostasis"/>
    <property type="evidence" value="ECO:0007669"/>
    <property type="project" value="TreeGrafter"/>
</dbReference>
<evidence type="ECO:0000259" key="6">
    <source>
        <dbReference type="Pfam" id="PF01699"/>
    </source>
</evidence>
<dbReference type="PANTHER" id="PTHR10846">
    <property type="entry name" value="SODIUM/POTASSIUM/CALCIUM EXCHANGER"/>
    <property type="match status" value="1"/>
</dbReference>
<feature type="transmembrane region" description="Helical" evidence="5">
    <location>
        <begin position="264"/>
        <end position="283"/>
    </location>
</feature>
<protein>
    <submittedName>
        <fullName evidence="7">Calcium/sodium antiporter</fullName>
    </submittedName>
</protein>
<dbReference type="NCBIfam" id="TIGR00367">
    <property type="entry name" value="calcium/sodium antiporter"/>
    <property type="match status" value="1"/>
</dbReference>